<accession>A0ABT3P7W4</accession>
<dbReference type="Proteomes" id="UP001142810">
    <property type="component" value="Unassembled WGS sequence"/>
</dbReference>
<comment type="caution">
    <text evidence="1">The sequence shown here is derived from an EMBL/GenBank/DDBJ whole genome shotgun (WGS) entry which is preliminary data.</text>
</comment>
<dbReference type="RefSeq" id="WP_265617549.1">
    <property type="nucleotide sequence ID" value="NZ_JAPFRD010000010.1"/>
</dbReference>
<evidence type="ECO:0000313" key="2">
    <source>
        <dbReference type="Proteomes" id="UP001142810"/>
    </source>
</evidence>
<keyword evidence="2" id="KW-1185">Reference proteome</keyword>
<name>A0ABT3P7W4_9ALTE</name>
<protein>
    <submittedName>
        <fullName evidence="1">Uncharacterized protein</fullName>
    </submittedName>
</protein>
<sequence length="74" mass="8292">MVIIRPLNVVTPGEFRAIAISVSMVTTIVCQPQAVSFKSGPFNIITLIVPSRWVRRLAIKAKKRFPMAQIVNRD</sequence>
<dbReference type="EMBL" id="JAPFRD010000010">
    <property type="protein sequence ID" value="MCW8108814.1"/>
    <property type="molecule type" value="Genomic_DNA"/>
</dbReference>
<evidence type="ECO:0000313" key="1">
    <source>
        <dbReference type="EMBL" id="MCW8108814.1"/>
    </source>
</evidence>
<proteinExistence type="predicted"/>
<reference evidence="1" key="1">
    <citation type="submission" date="2022-11" db="EMBL/GenBank/DDBJ databases">
        <title>Alteromonas sp. nov., isolated from sea water of the Qingdao.</title>
        <authorList>
            <person name="Wang Q."/>
        </authorList>
    </citation>
    <scope>NUCLEOTIDE SEQUENCE</scope>
    <source>
        <strain evidence="1">ASW11-7</strain>
    </source>
</reference>
<organism evidence="1 2">
    <name type="scientific">Alteromonas aquimaris</name>
    <dbReference type="NCBI Taxonomy" id="2998417"/>
    <lineage>
        <taxon>Bacteria</taxon>
        <taxon>Pseudomonadati</taxon>
        <taxon>Pseudomonadota</taxon>
        <taxon>Gammaproteobacteria</taxon>
        <taxon>Alteromonadales</taxon>
        <taxon>Alteromonadaceae</taxon>
        <taxon>Alteromonas/Salinimonas group</taxon>
        <taxon>Alteromonas</taxon>
    </lineage>
</organism>
<gene>
    <name evidence="1" type="ORF">OPS25_09945</name>
</gene>